<dbReference type="Proteomes" id="UP001175261">
    <property type="component" value="Unassembled WGS sequence"/>
</dbReference>
<gene>
    <name evidence="1" type="ORF">NLU13_4424</name>
</gene>
<keyword evidence="2" id="KW-1185">Reference proteome</keyword>
<evidence type="ECO:0000313" key="1">
    <source>
        <dbReference type="EMBL" id="KAK0388179.1"/>
    </source>
</evidence>
<evidence type="ECO:0000313" key="2">
    <source>
        <dbReference type="Proteomes" id="UP001175261"/>
    </source>
</evidence>
<proteinExistence type="predicted"/>
<comment type="caution">
    <text evidence="1">The sequence shown here is derived from an EMBL/GenBank/DDBJ whole genome shotgun (WGS) entry which is preliminary data.</text>
</comment>
<organism evidence="1 2">
    <name type="scientific">Sarocladium strictum</name>
    <name type="common">Black bundle disease fungus</name>
    <name type="synonym">Acremonium strictum</name>
    <dbReference type="NCBI Taxonomy" id="5046"/>
    <lineage>
        <taxon>Eukaryota</taxon>
        <taxon>Fungi</taxon>
        <taxon>Dikarya</taxon>
        <taxon>Ascomycota</taxon>
        <taxon>Pezizomycotina</taxon>
        <taxon>Sordariomycetes</taxon>
        <taxon>Hypocreomycetidae</taxon>
        <taxon>Hypocreales</taxon>
        <taxon>Sarocladiaceae</taxon>
        <taxon>Sarocladium</taxon>
    </lineage>
</organism>
<reference evidence="1" key="1">
    <citation type="submission" date="2022-10" db="EMBL/GenBank/DDBJ databases">
        <title>Determination and structural analysis of whole genome sequence of Sarocladium strictum F4-1.</title>
        <authorList>
            <person name="Hu L."/>
            <person name="Jiang Y."/>
        </authorList>
    </citation>
    <scope>NUCLEOTIDE SEQUENCE</scope>
    <source>
        <strain evidence="1">F4-1</strain>
    </source>
</reference>
<accession>A0AA39GKI7</accession>
<dbReference type="AlphaFoldDB" id="A0AA39GKI7"/>
<name>A0AA39GKI7_SARSR</name>
<dbReference type="EMBL" id="JAPDFR010000003">
    <property type="protein sequence ID" value="KAK0388179.1"/>
    <property type="molecule type" value="Genomic_DNA"/>
</dbReference>
<protein>
    <submittedName>
        <fullName evidence="1">Uncharacterized protein</fullName>
    </submittedName>
</protein>
<sequence>MEASEPSMRRESLTEGGRCCQTLVGGFLRVGSSCRFQCGEDQYPTRTLALRTSSLVCTYSCHPIALIPHGEDAQYTIRLLDSRFADLNRHTFRHSAHTRKLWVPMNNQ</sequence>